<evidence type="ECO:0000256" key="3">
    <source>
        <dbReference type="SAM" id="MobiDB-lite"/>
    </source>
</evidence>
<dbReference type="SUPFAM" id="SSF52540">
    <property type="entry name" value="P-loop containing nucleoside triphosphate hydrolases"/>
    <property type="match status" value="1"/>
</dbReference>
<gene>
    <name evidence="5" type="ORF">PT974_01792</name>
</gene>
<dbReference type="EMBL" id="JAVFKD010000002">
    <property type="protein sequence ID" value="KAK5996458.1"/>
    <property type="molecule type" value="Genomic_DNA"/>
</dbReference>
<reference evidence="5 6" key="1">
    <citation type="submission" date="2024-01" db="EMBL/GenBank/DDBJ databases">
        <title>Complete genome of Cladobotryum mycophilum ATHUM6906.</title>
        <authorList>
            <person name="Christinaki A.C."/>
            <person name="Myridakis A.I."/>
            <person name="Kouvelis V.N."/>
        </authorList>
    </citation>
    <scope>NUCLEOTIDE SEQUENCE [LARGE SCALE GENOMIC DNA]</scope>
    <source>
        <strain evidence="5 6">ATHUM6906</strain>
    </source>
</reference>
<protein>
    <submittedName>
        <fullName evidence="5">Sulfotransferase 1C2</fullName>
    </submittedName>
</protein>
<feature type="region of interest" description="Disordered" evidence="3">
    <location>
        <begin position="33"/>
        <end position="56"/>
    </location>
</feature>
<accession>A0ABR0SWD4</accession>
<feature type="domain" description="Sulfotransferase" evidence="4">
    <location>
        <begin position="73"/>
        <end position="308"/>
    </location>
</feature>
<comment type="caution">
    <text evidence="5">The sequence shown here is derived from an EMBL/GenBank/DDBJ whole genome shotgun (WGS) entry which is preliminary data.</text>
</comment>
<dbReference type="PANTHER" id="PTHR11783">
    <property type="entry name" value="SULFOTRANSFERASE SULT"/>
    <property type="match status" value="1"/>
</dbReference>
<dbReference type="Pfam" id="PF00685">
    <property type="entry name" value="Sulfotransfer_1"/>
    <property type="match status" value="1"/>
</dbReference>
<dbReference type="InterPro" id="IPR000863">
    <property type="entry name" value="Sulfotransferase_dom"/>
</dbReference>
<dbReference type="Proteomes" id="UP001338125">
    <property type="component" value="Unassembled WGS sequence"/>
</dbReference>
<evidence type="ECO:0000256" key="2">
    <source>
        <dbReference type="ARBA" id="ARBA00022679"/>
    </source>
</evidence>
<evidence type="ECO:0000313" key="5">
    <source>
        <dbReference type="EMBL" id="KAK5996458.1"/>
    </source>
</evidence>
<comment type="similarity">
    <text evidence="1">Belongs to the sulfotransferase 1 family.</text>
</comment>
<dbReference type="Gene3D" id="3.40.50.300">
    <property type="entry name" value="P-loop containing nucleotide triphosphate hydrolases"/>
    <property type="match status" value="1"/>
</dbReference>
<organism evidence="5 6">
    <name type="scientific">Cladobotryum mycophilum</name>
    <dbReference type="NCBI Taxonomy" id="491253"/>
    <lineage>
        <taxon>Eukaryota</taxon>
        <taxon>Fungi</taxon>
        <taxon>Dikarya</taxon>
        <taxon>Ascomycota</taxon>
        <taxon>Pezizomycotina</taxon>
        <taxon>Sordariomycetes</taxon>
        <taxon>Hypocreomycetidae</taxon>
        <taxon>Hypocreales</taxon>
        <taxon>Hypocreaceae</taxon>
        <taxon>Cladobotryum</taxon>
    </lineage>
</organism>
<sequence length="315" mass="36376">MAQAACPSALQPEHIHRIHSLCRAFNLQSSDTNNRAKWGAPKPKAKPRPCPSTLTRYTPRAYGRSRKLETRASDVCFVSYPKSGTTWLSYIIVLITGNAGKSLQDSHYWVESNWTSESKVPLEETQGPRMLKSHMPYNMALGGDPAKNACKYIYIARNPKDVCSSYYHFESNKSWTGYYDGGWDHWLQMFVDGKAHRDDWFDHVLSWWEHRDAENILFLTYEYLKRDMAGQLRKVAQFLSATLDDAKFEEIEHKVSFSEMKKTDFSAPKSKEMGKFFRKGEIGSWKEYFTVAQNERFGQLYKAKMGSSGLTFTFE</sequence>
<keyword evidence="2" id="KW-0808">Transferase</keyword>
<dbReference type="InterPro" id="IPR027417">
    <property type="entry name" value="P-loop_NTPase"/>
</dbReference>
<evidence type="ECO:0000313" key="6">
    <source>
        <dbReference type="Proteomes" id="UP001338125"/>
    </source>
</evidence>
<proteinExistence type="inferred from homology"/>
<evidence type="ECO:0000259" key="4">
    <source>
        <dbReference type="Pfam" id="PF00685"/>
    </source>
</evidence>
<name>A0ABR0SWD4_9HYPO</name>
<evidence type="ECO:0000256" key="1">
    <source>
        <dbReference type="ARBA" id="ARBA00005771"/>
    </source>
</evidence>
<keyword evidence="6" id="KW-1185">Reference proteome</keyword>